<reference evidence="1" key="1">
    <citation type="submission" date="2022-10" db="EMBL/GenBank/DDBJ databases">
        <title>Luteolibacter sp. GHJ8, whole genome shotgun sequencing project.</title>
        <authorList>
            <person name="Zhao G."/>
            <person name="Shen L."/>
        </authorList>
    </citation>
    <scope>NUCLEOTIDE SEQUENCE</scope>
    <source>
        <strain evidence="1">GHJ8</strain>
    </source>
</reference>
<evidence type="ECO:0000313" key="1">
    <source>
        <dbReference type="EMBL" id="MCW1915588.1"/>
    </source>
</evidence>
<sequence>MILSLLAATCPAAEMLQAPNPGGKAANQLDISGNACGPAALLSSFRCGSTTWQKAAAELPGDSDKARMRHWIRYFGLRPSETLKGRTRWTNAGMNVEDLVTAVNEMNRPLYLPVVTHDGLFLQGRETPEKLLKRTRARLHSSLKSGVPPLLSMRRHVLRKGQWQSVQGHFITVIAVPAKLGKGEQGFPITYLDPWGGKRCEGWIRIPTESLLAPQGQRSPCLLADVPAANIGRKEVRKGEKSVVIPEAVIGRW</sequence>
<accession>A0ABT3G6X0</accession>
<keyword evidence="2" id="KW-1185">Reference proteome</keyword>
<organism evidence="1 2">
    <name type="scientific">Luteolibacter rhizosphaerae</name>
    <dbReference type="NCBI Taxonomy" id="2989719"/>
    <lineage>
        <taxon>Bacteria</taxon>
        <taxon>Pseudomonadati</taxon>
        <taxon>Verrucomicrobiota</taxon>
        <taxon>Verrucomicrobiia</taxon>
        <taxon>Verrucomicrobiales</taxon>
        <taxon>Verrucomicrobiaceae</taxon>
        <taxon>Luteolibacter</taxon>
    </lineage>
</organism>
<dbReference type="Proteomes" id="UP001165653">
    <property type="component" value="Unassembled WGS sequence"/>
</dbReference>
<comment type="caution">
    <text evidence="1">The sequence shown here is derived from an EMBL/GenBank/DDBJ whole genome shotgun (WGS) entry which is preliminary data.</text>
</comment>
<dbReference type="RefSeq" id="WP_264515140.1">
    <property type="nucleotide sequence ID" value="NZ_JAPDDR010000010.1"/>
</dbReference>
<name>A0ABT3G6X0_9BACT</name>
<gene>
    <name evidence="1" type="ORF">OJ996_18530</name>
</gene>
<dbReference type="EMBL" id="JAPDDR010000010">
    <property type="protein sequence ID" value="MCW1915588.1"/>
    <property type="molecule type" value="Genomic_DNA"/>
</dbReference>
<evidence type="ECO:0008006" key="3">
    <source>
        <dbReference type="Google" id="ProtNLM"/>
    </source>
</evidence>
<protein>
    <recommendedName>
        <fullName evidence="3">Peptidase C39-like protein</fullName>
    </recommendedName>
</protein>
<evidence type="ECO:0000313" key="2">
    <source>
        <dbReference type="Proteomes" id="UP001165653"/>
    </source>
</evidence>
<proteinExistence type="predicted"/>